<comment type="subcellular location">
    <subcellularLocation>
        <location evidence="1">Nucleus</location>
    </subcellularLocation>
</comment>
<evidence type="ECO:0000256" key="1">
    <source>
        <dbReference type="ARBA" id="ARBA00004123"/>
    </source>
</evidence>
<keyword evidence="6" id="KW-0539">Nucleus</keyword>
<dbReference type="EMBL" id="CAXLJM020000103">
    <property type="protein sequence ID" value="CAL8133931.1"/>
    <property type="molecule type" value="Genomic_DNA"/>
</dbReference>
<gene>
    <name evidence="8" type="ORF">ODALV1_LOCUS25282</name>
</gene>
<accession>A0ABP1RRI1</accession>
<evidence type="ECO:0000256" key="2">
    <source>
        <dbReference type="ARBA" id="ARBA00008767"/>
    </source>
</evidence>
<dbReference type="PANTHER" id="PTHR46469:SF1">
    <property type="entry name" value="TRANSCRIPTION INITIATION FACTOR TFIID SUBUNIT 8"/>
    <property type="match status" value="1"/>
</dbReference>
<proteinExistence type="inferred from homology"/>
<dbReference type="InterPro" id="IPR019473">
    <property type="entry name" value="TFIID_su8_C"/>
</dbReference>
<evidence type="ECO:0000256" key="5">
    <source>
        <dbReference type="ARBA" id="ARBA00023163"/>
    </source>
</evidence>
<keyword evidence="5" id="KW-0804">Transcription</keyword>
<organism evidence="8 9">
    <name type="scientific">Orchesella dallaii</name>
    <dbReference type="NCBI Taxonomy" id="48710"/>
    <lineage>
        <taxon>Eukaryota</taxon>
        <taxon>Metazoa</taxon>
        <taxon>Ecdysozoa</taxon>
        <taxon>Arthropoda</taxon>
        <taxon>Hexapoda</taxon>
        <taxon>Collembola</taxon>
        <taxon>Entomobryomorpha</taxon>
        <taxon>Entomobryoidea</taxon>
        <taxon>Orchesellidae</taxon>
        <taxon>Orchesellinae</taxon>
        <taxon>Orchesella</taxon>
    </lineage>
</organism>
<evidence type="ECO:0000256" key="6">
    <source>
        <dbReference type="ARBA" id="ARBA00023242"/>
    </source>
</evidence>
<comment type="caution">
    <text evidence="8">The sequence shown here is derived from an EMBL/GenBank/DDBJ whole genome shotgun (WGS) entry which is preliminary data.</text>
</comment>
<evidence type="ECO:0000259" key="7">
    <source>
        <dbReference type="Pfam" id="PF10406"/>
    </source>
</evidence>
<evidence type="ECO:0000313" key="9">
    <source>
        <dbReference type="Proteomes" id="UP001642540"/>
    </source>
</evidence>
<protein>
    <recommendedName>
        <fullName evidence="3">Transcription initiation factor TFIID subunit 8</fullName>
    </recommendedName>
</protein>
<sequence length="197" mass="22801">MEFKVDPRGLETYLKRMTTPIISSPQTLPLPKVPTILSAGKKRPLPPHIPDYCPPIPDPHVCIRSSPPVHKQPITDYATCRKKTSRQKRDLWKSLSKFFERTLSCYYLHENESLSPLLLPKPATYLNPLIPQDQFYEEEQILAPLNYVKKEKPMEHVLNLDDDRDDDVLATTQFTATTSWEFIDNPFLKPTVLRMIS</sequence>
<reference evidence="8 9" key="1">
    <citation type="submission" date="2024-08" db="EMBL/GenBank/DDBJ databases">
        <authorList>
            <person name="Cucini C."/>
            <person name="Frati F."/>
        </authorList>
    </citation>
    <scope>NUCLEOTIDE SEQUENCE [LARGE SCALE GENOMIC DNA]</scope>
</reference>
<dbReference type="Proteomes" id="UP001642540">
    <property type="component" value="Unassembled WGS sequence"/>
</dbReference>
<name>A0ABP1RRI1_9HEXA</name>
<feature type="domain" description="Transcription factor TFIID subunit 8 C-terminal" evidence="7">
    <location>
        <begin position="48"/>
        <end position="98"/>
    </location>
</feature>
<evidence type="ECO:0000256" key="4">
    <source>
        <dbReference type="ARBA" id="ARBA00023015"/>
    </source>
</evidence>
<dbReference type="InterPro" id="IPR037818">
    <property type="entry name" value="TAF8"/>
</dbReference>
<comment type="similarity">
    <text evidence="2">Belongs to the TAF8 family.</text>
</comment>
<evidence type="ECO:0000313" key="8">
    <source>
        <dbReference type="EMBL" id="CAL8133931.1"/>
    </source>
</evidence>
<keyword evidence="4" id="KW-0805">Transcription regulation</keyword>
<evidence type="ECO:0000256" key="3">
    <source>
        <dbReference type="ARBA" id="ARBA00017307"/>
    </source>
</evidence>
<keyword evidence="9" id="KW-1185">Reference proteome</keyword>
<dbReference type="PANTHER" id="PTHR46469">
    <property type="entry name" value="TRANSCRIPTION INITIATION FACTOR TFIID SUBUNIT 8"/>
    <property type="match status" value="1"/>
</dbReference>
<dbReference type="Pfam" id="PF10406">
    <property type="entry name" value="TAF8_C"/>
    <property type="match status" value="1"/>
</dbReference>
<dbReference type="CDD" id="cd08049">
    <property type="entry name" value="TAF8"/>
    <property type="match status" value="1"/>
</dbReference>